<proteinExistence type="predicted"/>
<accession>A0A163HFN3</accession>
<gene>
    <name evidence="1" type="ORF">ST47_g3583</name>
</gene>
<comment type="caution">
    <text evidence="1">The sequence shown here is derived from an EMBL/GenBank/DDBJ whole genome shotgun (WGS) entry which is preliminary data.</text>
</comment>
<dbReference type="PANTHER" id="PTHR10622">
    <property type="entry name" value="HET DOMAIN-CONTAINING PROTEIN"/>
    <property type="match status" value="1"/>
</dbReference>
<sequence length="336" mass="38386">MPIYSYLATTAKAAAELAPTSKQLRTRGRGSGMRLLNVSTFELQPFYGDDIPPYVILSHTWLQEDEEVTFEQLRFGHHWRALRGARKIEYTCKQAAQDGYNSELSEPINSMFQWYQKAEVCYAYLMDIEQHSTFLNSRWWSWVWTLQELVAPSRLQFYDQQWKTLGFKHQLANEIASQIGIDAEVLCDSSKMLLKSVATRMLWAAHRQATRAKDPVYCLLGIFNIRITMQYGEVHCNAGAEKTQDHAKVASDLVNAWFEWPIPSLIVDDIDWSKVEKSHSCGTVDSDLFAPSLDCFENSGGIKLHNPLAYDTYVEEQRGIFELSAYTIPTGSLTIA</sequence>
<evidence type="ECO:0000313" key="1">
    <source>
        <dbReference type="EMBL" id="KZM25271.1"/>
    </source>
</evidence>
<reference evidence="1 2" key="1">
    <citation type="journal article" date="2016" name="Sci. Rep.">
        <title>Draft genome sequencing and secretome analysis of fungal phytopathogen Ascochyta rabiei provides insight into the necrotrophic effector repertoire.</title>
        <authorList>
            <person name="Verma S."/>
            <person name="Gazara R.K."/>
            <person name="Nizam S."/>
            <person name="Parween S."/>
            <person name="Chattopadhyay D."/>
            <person name="Verma P.K."/>
        </authorList>
    </citation>
    <scope>NUCLEOTIDE SEQUENCE [LARGE SCALE GENOMIC DNA]</scope>
    <source>
        <strain evidence="1 2">ArDII</strain>
    </source>
</reference>
<dbReference type="Proteomes" id="UP000076837">
    <property type="component" value="Unassembled WGS sequence"/>
</dbReference>
<name>A0A163HFN3_DIDRA</name>
<dbReference type="STRING" id="5454.A0A163HFN3"/>
<keyword evidence="2" id="KW-1185">Reference proteome</keyword>
<protein>
    <recommendedName>
        <fullName evidence="3">Heterokaryon incompatibility domain-containing protein</fullName>
    </recommendedName>
</protein>
<organism evidence="1 2">
    <name type="scientific">Didymella rabiei</name>
    <name type="common">Chickpea ascochyta blight fungus</name>
    <name type="synonym">Mycosphaerella rabiei</name>
    <dbReference type="NCBI Taxonomy" id="5454"/>
    <lineage>
        <taxon>Eukaryota</taxon>
        <taxon>Fungi</taxon>
        <taxon>Dikarya</taxon>
        <taxon>Ascomycota</taxon>
        <taxon>Pezizomycotina</taxon>
        <taxon>Dothideomycetes</taxon>
        <taxon>Pleosporomycetidae</taxon>
        <taxon>Pleosporales</taxon>
        <taxon>Pleosporineae</taxon>
        <taxon>Didymellaceae</taxon>
        <taxon>Ascochyta</taxon>
    </lineage>
</organism>
<evidence type="ECO:0000313" key="2">
    <source>
        <dbReference type="Proteomes" id="UP000076837"/>
    </source>
</evidence>
<dbReference type="AlphaFoldDB" id="A0A163HFN3"/>
<dbReference type="PANTHER" id="PTHR10622:SF10">
    <property type="entry name" value="HET DOMAIN-CONTAINING PROTEIN"/>
    <property type="match status" value="1"/>
</dbReference>
<dbReference type="EMBL" id="JYNV01000130">
    <property type="protein sequence ID" value="KZM25271.1"/>
    <property type="molecule type" value="Genomic_DNA"/>
</dbReference>
<evidence type="ECO:0008006" key="3">
    <source>
        <dbReference type="Google" id="ProtNLM"/>
    </source>
</evidence>